<dbReference type="Gene3D" id="3.40.50.10300">
    <property type="entry name" value="CoaB-like"/>
    <property type="match status" value="1"/>
</dbReference>
<dbReference type="RefSeq" id="WP_204716966.1">
    <property type="nucleotide sequence ID" value="NZ_JACJLT010000334.1"/>
</dbReference>
<sequence>VLTGKKILITAGRTEEAIDPIRYLSNRSSGQMGYALAKSAVDLGAEVVLISGPTNLEIPTGVKEFVQVRSAQEMYDETIKRFSKMDIAIACAAVADYKPKYYSNEKIKKKDGELTIVLDRNPDILLEMGKLKKEQILIGFAAETENLIENAIGKLERKNLDMIVANDASNMQKSTNEIYIIKGRESIKSLPEKKKEELAYDILMNI</sequence>
<proteinExistence type="predicted"/>
<accession>A0ABS2G4M1</accession>
<dbReference type="Proteomes" id="UP000728968">
    <property type="component" value="Unassembled WGS sequence"/>
</dbReference>
<gene>
    <name evidence="2" type="primary">coaBC</name>
    <name evidence="2" type="ORF">H6A04_12140</name>
</gene>
<dbReference type="EMBL" id="JACJLT010000334">
    <property type="protein sequence ID" value="MBM6876376.1"/>
    <property type="molecule type" value="Genomic_DNA"/>
</dbReference>
<feature type="domain" description="DNA/pantothenate metabolism flavoprotein C-terminal" evidence="1">
    <location>
        <begin position="2"/>
        <end position="206"/>
    </location>
</feature>
<feature type="non-terminal residue" evidence="2">
    <location>
        <position position="1"/>
    </location>
</feature>
<dbReference type="GO" id="GO:0004632">
    <property type="term" value="F:phosphopantothenate--cysteine ligase activity"/>
    <property type="evidence" value="ECO:0007669"/>
    <property type="project" value="UniProtKB-EC"/>
</dbReference>
<name>A0ABS2G4M1_FUSMR</name>
<comment type="caution">
    <text evidence="2">The sequence shown here is derived from an EMBL/GenBank/DDBJ whole genome shotgun (WGS) entry which is preliminary data.</text>
</comment>
<dbReference type="EC" id="6.3.2.5" evidence="2"/>
<evidence type="ECO:0000313" key="2">
    <source>
        <dbReference type="EMBL" id="MBM6876376.1"/>
    </source>
</evidence>
<dbReference type="SUPFAM" id="SSF102645">
    <property type="entry name" value="CoaB-like"/>
    <property type="match status" value="1"/>
</dbReference>
<keyword evidence="2" id="KW-0436">Ligase</keyword>
<dbReference type="Pfam" id="PF04127">
    <property type="entry name" value="DFP"/>
    <property type="match status" value="1"/>
</dbReference>
<keyword evidence="3" id="KW-1185">Reference proteome</keyword>
<keyword evidence="2" id="KW-0456">Lyase</keyword>
<reference evidence="2 3" key="1">
    <citation type="journal article" date="2021" name="Sci. Rep.">
        <title>The distribution of antibiotic resistance genes in chicken gut microbiota commensals.</title>
        <authorList>
            <person name="Juricova H."/>
            <person name="Matiasovicova J."/>
            <person name="Kubasova T."/>
            <person name="Cejkova D."/>
            <person name="Rychlik I."/>
        </authorList>
    </citation>
    <scope>NUCLEOTIDE SEQUENCE [LARGE SCALE GENOMIC DNA]</scope>
    <source>
        <strain evidence="2 3">An425</strain>
    </source>
</reference>
<evidence type="ECO:0000313" key="3">
    <source>
        <dbReference type="Proteomes" id="UP000728968"/>
    </source>
</evidence>
<dbReference type="InterPro" id="IPR007085">
    <property type="entry name" value="DNA/pantothenate-metab_flavo_C"/>
</dbReference>
<dbReference type="NCBIfam" id="TIGR00521">
    <property type="entry name" value="coaBC_dfp"/>
    <property type="match status" value="1"/>
</dbReference>
<dbReference type="GO" id="GO:0004633">
    <property type="term" value="F:phosphopantothenoylcysteine decarboxylase activity"/>
    <property type="evidence" value="ECO:0007669"/>
    <property type="project" value="UniProtKB-EC"/>
</dbReference>
<dbReference type="EC" id="4.1.1.36" evidence="2"/>
<dbReference type="InterPro" id="IPR035929">
    <property type="entry name" value="CoaB-like_sf"/>
</dbReference>
<organism evidence="2 3">
    <name type="scientific">Fusobacterium mortiferum</name>
    <dbReference type="NCBI Taxonomy" id="850"/>
    <lineage>
        <taxon>Bacteria</taxon>
        <taxon>Fusobacteriati</taxon>
        <taxon>Fusobacteriota</taxon>
        <taxon>Fusobacteriia</taxon>
        <taxon>Fusobacteriales</taxon>
        <taxon>Fusobacteriaceae</taxon>
        <taxon>Fusobacterium</taxon>
    </lineage>
</organism>
<protein>
    <submittedName>
        <fullName evidence="2">Bifunctional phosphopantothenoylcysteine decarboxylase/phosphopantothenate--cysteine ligase CoaBC</fullName>
        <ecNumber evidence="2">4.1.1.36</ecNumber>
        <ecNumber evidence="2">6.3.2.5</ecNumber>
    </submittedName>
</protein>
<dbReference type="InterPro" id="IPR005252">
    <property type="entry name" value="CoaBC"/>
</dbReference>
<evidence type="ECO:0000259" key="1">
    <source>
        <dbReference type="Pfam" id="PF04127"/>
    </source>
</evidence>